<feature type="region of interest" description="Disordered" evidence="1">
    <location>
        <begin position="289"/>
        <end position="326"/>
    </location>
</feature>
<dbReference type="OrthoDB" id="5819582at2759"/>
<dbReference type="Proteomes" id="UP000013521">
    <property type="component" value="Unassembled WGS sequence"/>
</dbReference>
<dbReference type="EMBL" id="KB916741">
    <property type="protein sequence ID" value="EOD44199.1"/>
    <property type="molecule type" value="Genomic_DNA"/>
</dbReference>
<sequence>MNLQKLLSRLRGPEFPRALFQRRPKNLSNTAWIDGVRGLAALIVTINHLCWNEILHLFQGYGSGGPSRPNTSLLQLPFVSIIFSPRAMVQLFFVISGYCISLSSIRARGGGSSRPAATTPTDTNAALLSTLSGAVFRRALRLFLPVVAISILSQLLYAAGAFSAWPVTYDSASLPAAGSLSPFAHAGYLLLYWASLVDQVVTGRHCPGSGTADCPVGLNGQLWTIPLELRGSLVLYLVLLGLARVRSAPRLGVLVGLAVVLQLRAWWELATFAAGLLVAELESLRGGREDVKEDDAEGEGEEDDREGEEGEALLPPPPSSPAVHRRRRCGRPDVKCLRNVGVGALALFGWYLLCVPNDADAYGSFGPCYDFLFTHLAPRRWFVVDEIYGAPCCWRAVGAAAFVAALTCRGGLSALLRWPFVSSAAQYFGRISFMLYLVHELVLQTLMPRIQAGLAAVVGEDWGKLTGWSARVVTLVLALWAAEVLVEVLDKRSVALASRLLKRWSAGAPGR</sequence>
<keyword evidence="4" id="KW-0808">Transferase</keyword>
<dbReference type="Pfam" id="PF01757">
    <property type="entry name" value="Acyl_transf_3"/>
    <property type="match status" value="1"/>
</dbReference>
<feature type="transmembrane region" description="Helical" evidence="2">
    <location>
        <begin position="336"/>
        <end position="353"/>
    </location>
</feature>
<feature type="domain" description="Acyltransferase 3" evidence="3">
    <location>
        <begin position="31"/>
        <end position="276"/>
    </location>
</feature>
<keyword evidence="2" id="KW-0812">Transmembrane</keyword>
<evidence type="ECO:0000256" key="1">
    <source>
        <dbReference type="SAM" id="MobiDB-lite"/>
    </source>
</evidence>
<keyword evidence="4" id="KW-0012">Acyltransferase</keyword>
<dbReference type="KEGG" id="npa:UCRNP2_9097"/>
<evidence type="ECO:0000313" key="5">
    <source>
        <dbReference type="Proteomes" id="UP000013521"/>
    </source>
</evidence>
<feature type="compositionally biased region" description="Acidic residues" evidence="1">
    <location>
        <begin position="292"/>
        <end position="311"/>
    </location>
</feature>
<keyword evidence="2" id="KW-0472">Membrane</keyword>
<feature type="transmembrane region" description="Helical" evidence="2">
    <location>
        <begin position="174"/>
        <end position="194"/>
    </location>
</feature>
<name>R1GE30_BOTPV</name>
<evidence type="ECO:0000313" key="4">
    <source>
        <dbReference type="EMBL" id="EOD44199.1"/>
    </source>
</evidence>
<feature type="transmembrane region" description="Helical" evidence="2">
    <location>
        <begin position="468"/>
        <end position="489"/>
    </location>
</feature>
<organism evidence="4 5">
    <name type="scientific">Botryosphaeria parva (strain UCR-NP2)</name>
    <name type="common">Grapevine canker fungus</name>
    <name type="synonym">Neofusicoccum parvum</name>
    <dbReference type="NCBI Taxonomy" id="1287680"/>
    <lineage>
        <taxon>Eukaryota</taxon>
        <taxon>Fungi</taxon>
        <taxon>Dikarya</taxon>
        <taxon>Ascomycota</taxon>
        <taxon>Pezizomycotina</taxon>
        <taxon>Dothideomycetes</taxon>
        <taxon>Dothideomycetes incertae sedis</taxon>
        <taxon>Botryosphaeriales</taxon>
        <taxon>Botryosphaeriaceae</taxon>
        <taxon>Neofusicoccum</taxon>
    </lineage>
</organism>
<dbReference type="AlphaFoldDB" id="R1GE30"/>
<gene>
    <name evidence="4" type="ORF">UCRNP2_9097</name>
</gene>
<protein>
    <submittedName>
        <fullName evidence="4">Putative acyltransferase-like protein</fullName>
    </submittedName>
</protein>
<feature type="transmembrane region" description="Helical" evidence="2">
    <location>
        <begin position="142"/>
        <end position="162"/>
    </location>
</feature>
<dbReference type="OMA" id="TDHYFMG"/>
<dbReference type="PANTHER" id="PTHR23028:SF134">
    <property type="entry name" value="PUTATIVE (AFU_ORTHOLOGUE AFUA_4G08520)-RELATED"/>
    <property type="match status" value="1"/>
</dbReference>
<evidence type="ECO:0000256" key="2">
    <source>
        <dbReference type="SAM" id="Phobius"/>
    </source>
</evidence>
<dbReference type="InterPro" id="IPR050879">
    <property type="entry name" value="Acyltransferase_3"/>
</dbReference>
<reference evidence="5" key="1">
    <citation type="journal article" date="2013" name="Genome Announc.">
        <title>Draft genome sequence of Neofusicoccum parvum isolate UCR-NP2, a fungal vascular pathogen associated with grapevine cankers.</title>
        <authorList>
            <person name="Blanco-Ulate B."/>
            <person name="Rolshausen P."/>
            <person name="Cantu D."/>
        </authorList>
    </citation>
    <scope>NUCLEOTIDE SEQUENCE [LARGE SCALE GENOMIC DNA]</scope>
    <source>
        <strain evidence="5">UCR-NP2</strain>
    </source>
</reference>
<feature type="transmembrane region" description="Helical" evidence="2">
    <location>
        <begin position="387"/>
        <end position="406"/>
    </location>
</feature>
<dbReference type="eggNOG" id="ENOG502SJHQ">
    <property type="taxonomic scope" value="Eukaryota"/>
</dbReference>
<dbReference type="InterPro" id="IPR002656">
    <property type="entry name" value="Acyl_transf_3_dom"/>
</dbReference>
<dbReference type="HOGENOM" id="CLU_005679_13_5_1"/>
<dbReference type="PANTHER" id="PTHR23028">
    <property type="entry name" value="ACETYLTRANSFERASE"/>
    <property type="match status" value="1"/>
</dbReference>
<dbReference type="GO" id="GO:0016747">
    <property type="term" value="F:acyltransferase activity, transferring groups other than amino-acyl groups"/>
    <property type="evidence" value="ECO:0007669"/>
    <property type="project" value="InterPro"/>
</dbReference>
<evidence type="ECO:0000259" key="3">
    <source>
        <dbReference type="Pfam" id="PF01757"/>
    </source>
</evidence>
<keyword evidence="2" id="KW-1133">Transmembrane helix</keyword>
<proteinExistence type="predicted"/>
<accession>R1GE30</accession>